<comment type="subunit">
    <text evidence="11">Homodimer.</text>
</comment>
<dbReference type="GO" id="GO:0004810">
    <property type="term" value="F:CCA tRNA nucleotidyltransferase activity"/>
    <property type="evidence" value="ECO:0007669"/>
    <property type="project" value="UniProtKB-EC"/>
</dbReference>
<keyword evidence="9 11" id="KW-0460">Magnesium</keyword>
<proteinExistence type="inferred from homology"/>
<keyword evidence="6 11" id="KW-0547">Nucleotide-binding</keyword>
<evidence type="ECO:0000256" key="7">
    <source>
        <dbReference type="ARBA" id="ARBA00022800"/>
    </source>
</evidence>
<protein>
    <recommendedName>
        <fullName evidence="11">CCA-adding enzyme</fullName>
        <ecNumber evidence="11">2.7.7.72</ecNumber>
    </recommendedName>
    <alternativeName>
        <fullName evidence="11">CCA tRNA nucleotidyltransferase</fullName>
    </alternativeName>
    <alternativeName>
        <fullName evidence="11">tRNA CCA-pyrophosphorylase</fullName>
    </alternativeName>
    <alternativeName>
        <fullName evidence="11">tRNA adenylyl-/cytidylyl- transferase</fullName>
    </alternativeName>
    <alternativeName>
        <fullName evidence="11">tRNA nucleotidyltransferase</fullName>
    </alternativeName>
    <alternativeName>
        <fullName evidence="11">tRNA-NT</fullName>
    </alternativeName>
</protein>
<feature type="binding site" evidence="11">
    <location>
        <position position="168"/>
    </location>
    <ligand>
        <name>ATP</name>
        <dbReference type="ChEBI" id="CHEBI:30616"/>
    </ligand>
</feature>
<evidence type="ECO:0000256" key="5">
    <source>
        <dbReference type="ARBA" id="ARBA00022723"/>
    </source>
</evidence>
<dbReference type="Proteomes" id="UP001589855">
    <property type="component" value="Unassembled WGS sequence"/>
</dbReference>
<feature type="binding site" evidence="11">
    <location>
        <position position="162"/>
    </location>
    <ligand>
        <name>CTP</name>
        <dbReference type="ChEBI" id="CHEBI:37563"/>
    </ligand>
</feature>
<keyword evidence="7 11" id="KW-0692">RNA repair</keyword>
<keyword evidence="3 11" id="KW-0819">tRNA processing</keyword>
<comment type="caution">
    <text evidence="15">The sequence shown here is derived from an EMBL/GenBank/DDBJ whole genome shotgun (WGS) entry which is preliminary data.</text>
</comment>
<feature type="domain" description="tRNA nucleotidyltransferase/poly(A) polymerase RNA and SrmB- binding" evidence="13">
    <location>
        <begin position="174"/>
        <end position="233"/>
    </location>
</feature>
<feature type="binding site" evidence="11">
    <location>
        <position position="32"/>
    </location>
    <ligand>
        <name>ATP</name>
        <dbReference type="ChEBI" id="CHEBI:30616"/>
    </ligand>
</feature>
<reference evidence="15 16" key="1">
    <citation type="submission" date="2024-09" db="EMBL/GenBank/DDBJ databases">
        <authorList>
            <person name="Sun Q."/>
            <person name="Mori K."/>
        </authorList>
    </citation>
    <scope>NUCLEOTIDE SEQUENCE [LARGE SCALE GENOMIC DNA]</scope>
    <source>
        <strain evidence="15 16">TBRC 4575</strain>
    </source>
</reference>
<feature type="binding site" evidence="11">
    <location>
        <position position="165"/>
    </location>
    <ligand>
        <name>CTP</name>
        <dbReference type="ChEBI" id="CHEBI:37563"/>
    </ligand>
</feature>
<feature type="domain" description="CCA-adding enzyme C-terminal" evidence="14">
    <location>
        <begin position="249"/>
        <end position="398"/>
    </location>
</feature>
<keyword evidence="16" id="KW-1185">Reference proteome</keyword>
<dbReference type="Pfam" id="PF01743">
    <property type="entry name" value="PolyA_pol"/>
    <property type="match status" value="1"/>
</dbReference>
<dbReference type="Pfam" id="PF13735">
    <property type="entry name" value="tRNA_NucTran2_2"/>
    <property type="match status" value="1"/>
</dbReference>
<dbReference type="RefSeq" id="WP_137644320.1">
    <property type="nucleotide sequence ID" value="NZ_BAABRM010000004.1"/>
</dbReference>
<evidence type="ECO:0000313" key="15">
    <source>
        <dbReference type="EMBL" id="MFC0422865.1"/>
    </source>
</evidence>
<dbReference type="PANTHER" id="PTHR46173:SF1">
    <property type="entry name" value="CCA TRNA NUCLEOTIDYLTRANSFERASE 1, MITOCHONDRIAL"/>
    <property type="match status" value="1"/>
</dbReference>
<dbReference type="SUPFAM" id="SSF81891">
    <property type="entry name" value="Poly A polymerase C-terminal region-like"/>
    <property type="match status" value="1"/>
</dbReference>
<keyword evidence="2 11" id="KW-0808">Transferase</keyword>
<dbReference type="Gene3D" id="1.10.3090.10">
    <property type="entry name" value="cca-adding enzyme, domain 2"/>
    <property type="match status" value="1"/>
</dbReference>
<feature type="binding site" evidence="11">
    <location>
        <position position="35"/>
    </location>
    <ligand>
        <name>CTP</name>
        <dbReference type="ChEBI" id="CHEBI:37563"/>
    </ligand>
</feature>
<gene>
    <name evidence="11" type="primary">cca</name>
    <name evidence="15" type="ORF">ACFFGS_01555</name>
</gene>
<feature type="binding site" evidence="11">
    <location>
        <position position="35"/>
    </location>
    <ligand>
        <name>ATP</name>
        <dbReference type="ChEBI" id="CHEBI:30616"/>
    </ligand>
</feature>
<dbReference type="InterPro" id="IPR002646">
    <property type="entry name" value="PolA_pol_head_dom"/>
</dbReference>
<keyword evidence="8 11" id="KW-0067">ATP-binding</keyword>
<evidence type="ECO:0000256" key="3">
    <source>
        <dbReference type="ARBA" id="ARBA00022694"/>
    </source>
</evidence>
<comment type="catalytic activity">
    <reaction evidence="11">
        <text>a tRNA precursor + 2 CTP + ATP = a tRNA with a 3' CCA end + 3 diphosphate</text>
        <dbReference type="Rhea" id="RHEA:14433"/>
        <dbReference type="Rhea" id="RHEA-COMP:10465"/>
        <dbReference type="Rhea" id="RHEA-COMP:10468"/>
        <dbReference type="ChEBI" id="CHEBI:30616"/>
        <dbReference type="ChEBI" id="CHEBI:33019"/>
        <dbReference type="ChEBI" id="CHEBI:37563"/>
        <dbReference type="ChEBI" id="CHEBI:74896"/>
        <dbReference type="ChEBI" id="CHEBI:83071"/>
        <dbReference type="EC" id="2.7.7.72"/>
    </reaction>
</comment>
<evidence type="ECO:0000256" key="6">
    <source>
        <dbReference type="ARBA" id="ARBA00022741"/>
    </source>
</evidence>
<dbReference type="EMBL" id="JBHLUK010000005">
    <property type="protein sequence ID" value="MFC0422865.1"/>
    <property type="molecule type" value="Genomic_DNA"/>
</dbReference>
<feature type="binding site" evidence="11">
    <location>
        <position position="159"/>
    </location>
    <ligand>
        <name>CTP</name>
        <dbReference type="ChEBI" id="CHEBI:37563"/>
    </ligand>
</feature>
<feature type="domain" description="Poly A polymerase head" evidence="12">
    <location>
        <begin position="27"/>
        <end position="147"/>
    </location>
</feature>
<evidence type="ECO:0000259" key="12">
    <source>
        <dbReference type="Pfam" id="PF01743"/>
    </source>
</evidence>
<evidence type="ECO:0000256" key="9">
    <source>
        <dbReference type="ARBA" id="ARBA00022842"/>
    </source>
</evidence>
<dbReference type="SUPFAM" id="SSF81301">
    <property type="entry name" value="Nucleotidyltransferase"/>
    <property type="match status" value="1"/>
</dbReference>
<feature type="binding site" evidence="11">
    <location>
        <position position="116"/>
    </location>
    <ligand>
        <name>CTP</name>
        <dbReference type="ChEBI" id="CHEBI:37563"/>
    </ligand>
</feature>
<dbReference type="EC" id="2.7.7.72" evidence="11"/>
<evidence type="ECO:0000256" key="10">
    <source>
        <dbReference type="ARBA" id="ARBA00022884"/>
    </source>
</evidence>
<feature type="binding site" evidence="11">
    <location>
        <position position="47"/>
    </location>
    <ligand>
        <name>Mg(2+)</name>
        <dbReference type="ChEBI" id="CHEBI:18420"/>
    </ligand>
</feature>
<feature type="binding site" evidence="11">
    <location>
        <position position="32"/>
    </location>
    <ligand>
        <name>CTP</name>
        <dbReference type="ChEBI" id="CHEBI:37563"/>
    </ligand>
</feature>
<name>A0ABV6K3M1_9LACO</name>
<comment type="miscellaneous">
    <text evidence="11">A single active site specifically recognizes both ATP and CTP and is responsible for their addition.</text>
</comment>
<feature type="binding site" evidence="11">
    <location>
        <position position="165"/>
    </location>
    <ligand>
        <name>ATP</name>
        <dbReference type="ChEBI" id="CHEBI:30616"/>
    </ligand>
</feature>
<dbReference type="PANTHER" id="PTHR46173">
    <property type="entry name" value="CCA TRNA NUCLEOTIDYLTRANSFERASE 1, MITOCHONDRIAL"/>
    <property type="match status" value="1"/>
</dbReference>
<evidence type="ECO:0000259" key="14">
    <source>
        <dbReference type="Pfam" id="PF13735"/>
    </source>
</evidence>
<accession>A0ABV6K3M1</accession>
<dbReference type="Gene3D" id="1.10.246.80">
    <property type="match status" value="1"/>
</dbReference>
<dbReference type="NCBIfam" id="NF009814">
    <property type="entry name" value="PRK13299.1"/>
    <property type="match status" value="1"/>
</dbReference>
<dbReference type="InterPro" id="IPR032810">
    <property type="entry name" value="CCA-adding_enz_C"/>
</dbReference>
<dbReference type="InterPro" id="IPR050264">
    <property type="entry name" value="Bact_CCA-adding_enz_type3_sf"/>
</dbReference>
<dbReference type="Pfam" id="PF12627">
    <property type="entry name" value="PolyA_pol_RNAbd"/>
    <property type="match status" value="1"/>
</dbReference>
<evidence type="ECO:0000256" key="8">
    <source>
        <dbReference type="ARBA" id="ARBA00022840"/>
    </source>
</evidence>
<evidence type="ECO:0000259" key="13">
    <source>
        <dbReference type="Pfam" id="PF12627"/>
    </source>
</evidence>
<sequence>MILTQLPPEFEAARPVLDTITAAGYEAYFVGGCVRDTILGKPLHDVDIATSAFPAEVKALFKRTVDTGIEHGTVMILDHGTGYETTTFRTESSYQDYRRPDSVTFVRSLQQDLQRRDFTINALAMKTSGEVVDLFDGLADLKAGVLRAVGVAEDRFHEDALRMMRAIRFASQLDFDIESTTERAIQDNAALLSKIAVERTRVEWEKLLTGQAPKRGLAALLATDLYRYMPKMADQRAALVTLCDLPDWQLPDTASAWTLMAWLTGCRERQQISRLLKAWKTSNELIMHVEAASHALAALKAYGRLTARENFDVGHTALKTANQVATLLGFGQSQAELDQAYSALPIHDKHELAVNGGDLLRAGLVTPGPAMGQILAACLAAVINGKVKNERAELLDFARMVADSKSD</sequence>
<dbReference type="Gene3D" id="3.30.460.10">
    <property type="entry name" value="Beta Polymerase, domain 2"/>
    <property type="match status" value="1"/>
</dbReference>
<dbReference type="CDD" id="cd05398">
    <property type="entry name" value="NT_ClassII-CCAase"/>
    <property type="match status" value="1"/>
</dbReference>
<feature type="binding site" evidence="11">
    <location>
        <position position="116"/>
    </location>
    <ligand>
        <name>ATP</name>
        <dbReference type="ChEBI" id="CHEBI:30616"/>
    </ligand>
</feature>
<evidence type="ECO:0000256" key="1">
    <source>
        <dbReference type="ARBA" id="ARBA00001946"/>
    </source>
</evidence>
<dbReference type="InterPro" id="IPR043519">
    <property type="entry name" value="NT_sf"/>
</dbReference>
<dbReference type="InterPro" id="IPR023068">
    <property type="entry name" value="CCA-adding_enz_firmicutes"/>
</dbReference>
<keyword evidence="10 11" id="KW-0694">RNA-binding</keyword>
<feature type="binding site" evidence="11">
    <location>
        <position position="168"/>
    </location>
    <ligand>
        <name>CTP</name>
        <dbReference type="ChEBI" id="CHEBI:37563"/>
    </ligand>
</feature>
<evidence type="ECO:0000256" key="4">
    <source>
        <dbReference type="ARBA" id="ARBA00022695"/>
    </source>
</evidence>
<dbReference type="Gene3D" id="1.20.58.560">
    <property type="match status" value="1"/>
</dbReference>
<organism evidence="15 16">
    <name type="scientific">Lactiplantibacillus plajomi</name>
    <dbReference type="NCBI Taxonomy" id="1457217"/>
    <lineage>
        <taxon>Bacteria</taxon>
        <taxon>Bacillati</taxon>
        <taxon>Bacillota</taxon>
        <taxon>Bacilli</taxon>
        <taxon>Lactobacillales</taxon>
        <taxon>Lactobacillaceae</taxon>
        <taxon>Lactiplantibacillus</taxon>
    </lineage>
</organism>
<comment type="catalytic activity">
    <reaction evidence="11">
        <text>a tRNA with a 3' CCA end + 2 CTP + ATP = a tRNA with a 3' CCACCA end + 3 diphosphate</text>
        <dbReference type="Rhea" id="RHEA:76235"/>
        <dbReference type="Rhea" id="RHEA-COMP:10468"/>
        <dbReference type="Rhea" id="RHEA-COMP:18655"/>
        <dbReference type="ChEBI" id="CHEBI:30616"/>
        <dbReference type="ChEBI" id="CHEBI:33019"/>
        <dbReference type="ChEBI" id="CHEBI:37563"/>
        <dbReference type="ChEBI" id="CHEBI:83071"/>
        <dbReference type="ChEBI" id="CHEBI:195187"/>
    </reaction>
</comment>
<feature type="binding site" evidence="11">
    <location>
        <position position="159"/>
    </location>
    <ligand>
        <name>ATP</name>
        <dbReference type="ChEBI" id="CHEBI:30616"/>
    </ligand>
</feature>
<evidence type="ECO:0000313" key="16">
    <source>
        <dbReference type="Proteomes" id="UP001589855"/>
    </source>
</evidence>
<feature type="binding site" evidence="11">
    <location>
        <position position="45"/>
    </location>
    <ligand>
        <name>Mg(2+)</name>
        <dbReference type="ChEBI" id="CHEBI:18420"/>
    </ligand>
</feature>
<comment type="cofactor">
    <cofactor evidence="1 11">
        <name>Mg(2+)</name>
        <dbReference type="ChEBI" id="CHEBI:18420"/>
    </cofactor>
</comment>
<evidence type="ECO:0000256" key="2">
    <source>
        <dbReference type="ARBA" id="ARBA00022679"/>
    </source>
</evidence>
<dbReference type="InterPro" id="IPR032828">
    <property type="entry name" value="PolyA_RNA-bd"/>
</dbReference>
<dbReference type="HAMAP" id="MF_01263">
    <property type="entry name" value="CCA_bact_type3"/>
    <property type="match status" value="1"/>
</dbReference>
<keyword evidence="5 11" id="KW-0479">Metal-binding</keyword>
<keyword evidence="4 11" id="KW-0548">Nucleotidyltransferase</keyword>
<comment type="function">
    <text evidence="11">Catalyzes the addition and repair of the essential 3'-terminal CCA sequence in tRNAs without using a nucleic acid template. Adds these three nucleotides in the order of C, C, and A to the tRNA nucleotide-73, using CTP and ATP as substrates and producing inorganic pyrophosphate. tRNA 3'-terminal CCA addition is required both for tRNA processing and repair. Also involved in tRNA surveillance by mediating tandem CCA addition to generate a CCACCA at the 3' terminus of unstable tRNAs. While stable tRNAs receive only 3'-terminal CCA, unstable tRNAs are marked with CCACCA and rapidly degraded.</text>
</comment>
<comment type="similarity">
    <text evidence="11">Belongs to the tRNA nucleotidyltransferase/poly(A) polymerase family. Bacterial CCA-adding enzyme type 3 subfamily.</text>
</comment>
<evidence type="ECO:0000256" key="11">
    <source>
        <dbReference type="HAMAP-Rule" id="MF_01263"/>
    </source>
</evidence>
<feature type="binding site" evidence="11">
    <location>
        <position position="162"/>
    </location>
    <ligand>
        <name>ATP</name>
        <dbReference type="ChEBI" id="CHEBI:30616"/>
    </ligand>
</feature>